<dbReference type="EMBL" id="JAIQCJ010002089">
    <property type="protein sequence ID" value="KAJ8782880.1"/>
    <property type="molecule type" value="Genomic_DNA"/>
</dbReference>
<dbReference type="InterPro" id="IPR013783">
    <property type="entry name" value="Ig-like_fold"/>
</dbReference>
<dbReference type="GO" id="GO:0005886">
    <property type="term" value="C:plasma membrane"/>
    <property type="evidence" value="ECO:0007669"/>
    <property type="project" value="TreeGrafter"/>
</dbReference>
<dbReference type="PANTHER" id="PTHR23268:SF6">
    <property type="entry name" value="T CELL RECEPTOR BETA VARIABLE 5-5-RELATED"/>
    <property type="match status" value="1"/>
</dbReference>
<dbReference type="Proteomes" id="UP001159641">
    <property type="component" value="Unassembled WGS sequence"/>
</dbReference>
<dbReference type="InterPro" id="IPR050413">
    <property type="entry name" value="TCR_beta_variable"/>
</dbReference>
<dbReference type="InterPro" id="IPR013106">
    <property type="entry name" value="Ig_V-set"/>
</dbReference>
<name>A0AB34GWN1_ESCRO</name>
<dbReference type="SUPFAM" id="SSF48726">
    <property type="entry name" value="Immunoglobulin"/>
    <property type="match status" value="1"/>
</dbReference>
<dbReference type="InterPro" id="IPR036179">
    <property type="entry name" value="Ig-like_dom_sf"/>
</dbReference>
<accession>A0AB34GWN1</accession>
<evidence type="ECO:0000313" key="4">
    <source>
        <dbReference type="EMBL" id="KAJ8782880.1"/>
    </source>
</evidence>
<reference evidence="4 5" key="1">
    <citation type="submission" date="2022-11" db="EMBL/GenBank/DDBJ databases">
        <title>Whole genome sequence of Eschrichtius robustus ER-17-0199.</title>
        <authorList>
            <person name="Bruniche-Olsen A."/>
            <person name="Black A.N."/>
            <person name="Fields C.J."/>
            <person name="Walden K."/>
            <person name="Dewoody J.A."/>
        </authorList>
    </citation>
    <scope>NUCLEOTIDE SEQUENCE [LARGE SCALE GENOMIC DNA]</scope>
    <source>
        <strain evidence="4">ER-17-0199</strain>
        <tissue evidence="4">Blubber</tissue>
    </source>
</reference>
<dbReference type="GO" id="GO:0002376">
    <property type="term" value="P:immune system process"/>
    <property type="evidence" value="ECO:0007669"/>
    <property type="project" value="UniProtKB-KW"/>
</dbReference>
<comment type="caution">
    <text evidence="4">The sequence shown here is derived from an EMBL/GenBank/DDBJ whole genome shotgun (WGS) entry which is preliminary data.</text>
</comment>
<keyword evidence="1" id="KW-0732">Signal</keyword>
<evidence type="ECO:0000256" key="1">
    <source>
        <dbReference type="ARBA" id="ARBA00022729"/>
    </source>
</evidence>
<dbReference type="Gene3D" id="2.60.40.10">
    <property type="entry name" value="Immunoglobulins"/>
    <property type="match status" value="1"/>
</dbReference>
<proteinExistence type="predicted"/>
<dbReference type="Pfam" id="PF07686">
    <property type="entry name" value="V-set"/>
    <property type="match status" value="1"/>
</dbReference>
<feature type="domain" description="Immunoglobulin V-set" evidence="3">
    <location>
        <begin position="4"/>
        <end position="67"/>
    </location>
</feature>
<keyword evidence="2" id="KW-0391">Immunity</keyword>
<dbReference type="PANTHER" id="PTHR23268">
    <property type="entry name" value="T-CELL RECEPTOR BETA CHAIN"/>
    <property type="match status" value="1"/>
</dbReference>
<protein>
    <recommendedName>
        <fullName evidence="3">Immunoglobulin V-set domain-containing protein</fullName>
    </recommendedName>
</protein>
<sequence length="74" mass="8384">MSGHRSVSRYQQALGQGPQFLFEFYENMQRAKGNFPGRFSAQQFRDARSELNVSSLELSDSALHLCARSLTQPC</sequence>
<evidence type="ECO:0000313" key="5">
    <source>
        <dbReference type="Proteomes" id="UP001159641"/>
    </source>
</evidence>
<evidence type="ECO:0000256" key="2">
    <source>
        <dbReference type="ARBA" id="ARBA00022859"/>
    </source>
</evidence>
<keyword evidence="5" id="KW-1185">Reference proteome</keyword>
<dbReference type="AlphaFoldDB" id="A0AB34GWN1"/>
<gene>
    <name evidence="4" type="ORF">J1605_009488</name>
</gene>
<organism evidence="4 5">
    <name type="scientific">Eschrichtius robustus</name>
    <name type="common">California gray whale</name>
    <name type="synonym">Eschrichtius gibbosus</name>
    <dbReference type="NCBI Taxonomy" id="9764"/>
    <lineage>
        <taxon>Eukaryota</taxon>
        <taxon>Metazoa</taxon>
        <taxon>Chordata</taxon>
        <taxon>Craniata</taxon>
        <taxon>Vertebrata</taxon>
        <taxon>Euteleostomi</taxon>
        <taxon>Mammalia</taxon>
        <taxon>Eutheria</taxon>
        <taxon>Laurasiatheria</taxon>
        <taxon>Artiodactyla</taxon>
        <taxon>Whippomorpha</taxon>
        <taxon>Cetacea</taxon>
        <taxon>Mysticeti</taxon>
        <taxon>Eschrichtiidae</taxon>
        <taxon>Eschrichtius</taxon>
    </lineage>
</organism>
<evidence type="ECO:0000259" key="3">
    <source>
        <dbReference type="Pfam" id="PF07686"/>
    </source>
</evidence>
<dbReference type="GO" id="GO:0007166">
    <property type="term" value="P:cell surface receptor signaling pathway"/>
    <property type="evidence" value="ECO:0007669"/>
    <property type="project" value="TreeGrafter"/>
</dbReference>